<dbReference type="InterPro" id="IPR000330">
    <property type="entry name" value="SNF2_N"/>
</dbReference>
<dbReference type="InterPro" id="IPR049730">
    <property type="entry name" value="SNF2/RAD54-like_C"/>
</dbReference>
<dbReference type="PROSITE" id="PS50013">
    <property type="entry name" value="CHROMO_2"/>
    <property type="match status" value="1"/>
</dbReference>
<dbReference type="OrthoDB" id="423221at2759"/>
<evidence type="ECO:0000256" key="2">
    <source>
        <dbReference type="ARBA" id="ARBA00022679"/>
    </source>
</evidence>
<dbReference type="Gene3D" id="3.40.50.300">
    <property type="entry name" value="P-loop containing nucleotide triphosphate hydrolases"/>
    <property type="match status" value="1"/>
</dbReference>
<dbReference type="GO" id="GO:0006281">
    <property type="term" value="P:DNA repair"/>
    <property type="evidence" value="ECO:0007669"/>
    <property type="project" value="TreeGrafter"/>
</dbReference>
<feature type="compositionally biased region" description="Low complexity" evidence="8">
    <location>
        <begin position="151"/>
        <end position="175"/>
    </location>
</feature>
<feature type="compositionally biased region" description="Acidic residues" evidence="8">
    <location>
        <begin position="218"/>
        <end position="246"/>
    </location>
</feature>
<keyword evidence="12" id="KW-1185">Reference proteome</keyword>
<feature type="domain" description="Helicase C-terminal" evidence="10">
    <location>
        <begin position="2122"/>
        <end position="2280"/>
    </location>
</feature>
<dbReference type="InterPro" id="IPR038718">
    <property type="entry name" value="SNF2-like_sf"/>
</dbReference>
<keyword evidence="1" id="KW-0489">Methyltransferase</keyword>
<keyword evidence="5" id="KW-0378">Hydrolase</keyword>
<dbReference type="Gene3D" id="2.40.50.40">
    <property type="match status" value="1"/>
</dbReference>
<evidence type="ECO:0000256" key="3">
    <source>
        <dbReference type="ARBA" id="ARBA00022737"/>
    </source>
</evidence>
<accession>A0A0J0XNX7</accession>
<gene>
    <name evidence="11" type="ORF">CC85DRAFT_74584</name>
</gene>
<dbReference type="GO" id="GO:0016787">
    <property type="term" value="F:hydrolase activity"/>
    <property type="evidence" value="ECO:0007669"/>
    <property type="project" value="UniProtKB-KW"/>
</dbReference>
<dbReference type="SUPFAM" id="SSF52540">
    <property type="entry name" value="P-loop containing nucleoside triphosphate hydrolases"/>
    <property type="match status" value="2"/>
</dbReference>
<dbReference type="SUPFAM" id="SSF54160">
    <property type="entry name" value="Chromo domain-like"/>
    <property type="match status" value="1"/>
</dbReference>
<feature type="domain" description="Chromo" evidence="9">
    <location>
        <begin position="58"/>
        <end position="121"/>
    </location>
</feature>
<dbReference type="InterPro" id="IPR016197">
    <property type="entry name" value="Chromo-like_dom_sf"/>
</dbReference>
<dbReference type="InterPro" id="IPR014001">
    <property type="entry name" value="Helicase_ATP-bd"/>
</dbReference>
<dbReference type="GO" id="GO:0008168">
    <property type="term" value="F:methyltransferase activity"/>
    <property type="evidence" value="ECO:0007669"/>
    <property type="project" value="UniProtKB-KW"/>
</dbReference>
<evidence type="ECO:0000256" key="8">
    <source>
        <dbReference type="SAM" id="MobiDB-lite"/>
    </source>
</evidence>
<dbReference type="SMART" id="SM00487">
    <property type="entry name" value="DEXDc"/>
    <property type="match status" value="1"/>
</dbReference>
<dbReference type="SMART" id="SM00298">
    <property type="entry name" value="CHROMO"/>
    <property type="match status" value="1"/>
</dbReference>
<dbReference type="EMBL" id="KQ087201">
    <property type="protein sequence ID" value="KLT42815.1"/>
    <property type="molecule type" value="Genomic_DNA"/>
</dbReference>
<feature type="region of interest" description="Disordered" evidence="8">
    <location>
        <begin position="129"/>
        <end position="265"/>
    </location>
</feature>
<dbReference type="CDD" id="cd20335">
    <property type="entry name" value="BRcat_RBR"/>
    <property type="match status" value="1"/>
</dbReference>
<dbReference type="InterPro" id="IPR050628">
    <property type="entry name" value="SNF2_RAD54_helicase_TF"/>
</dbReference>
<keyword evidence="2" id="KW-0808">Transferase</keyword>
<feature type="region of interest" description="Disordered" evidence="8">
    <location>
        <begin position="1"/>
        <end position="56"/>
    </location>
</feature>
<feature type="region of interest" description="Disordered" evidence="8">
    <location>
        <begin position="1635"/>
        <end position="1667"/>
    </location>
</feature>
<feature type="compositionally biased region" description="Polar residues" evidence="8">
    <location>
        <begin position="134"/>
        <end position="144"/>
    </location>
</feature>
<evidence type="ECO:0000256" key="5">
    <source>
        <dbReference type="ARBA" id="ARBA00022801"/>
    </source>
</evidence>
<dbReference type="GeneID" id="28987984"/>
<dbReference type="RefSeq" id="XP_018279306.1">
    <property type="nucleotide sequence ID" value="XM_018427381.1"/>
</dbReference>
<dbReference type="InterPro" id="IPR027417">
    <property type="entry name" value="P-loop_NTPase"/>
</dbReference>
<dbReference type="GO" id="GO:0005524">
    <property type="term" value="F:ATP binding"/>
    <property type="evidence" value="ECO:0007669"/>
    <property type="project" value="UniProtKB-KW"/>
</dbReference>
<dbReference type="Gene3D" id="3.40.50.150">
    <property type="entry name" value="Vaccinia Virus protein VP39"/>
    <property type="match status" value="1"/>
</dbReference>
<dbReference type="GO" id="GO:0005634">
    <property type="term" value="C:nucleus"/>
    <property type="evidence" value="ECO:0007669"/>
    <property type="project" value="TreeGrafter"/>
</dbReference>
<keyword evidence="6" id="KW-0067">ATP-binding</keyword>
<keyword evidence="3" id="KW-0677">Repeat</keyword>
<evidence type="ECO:0000256" key="7">
    <source>
        <dbReference type="ARBA" id="ARBA00023242"/>
    </source>
</evidence>
<dbReference type="InterPro" id="IPR001650">
    <property type="entry name" value="Helicase_C-like"/>
</dbReference>
<dbReference type="PROSITE" id="PS51194">
    <property type="entry name" value="HELICASE_CTER"/>
    <property type="match status" value="1"/>
</dbReference>
<dbReference type="InterPro" id="IPR029063">
    <property type="entry name" value="SAM-dependent_MTases_sf"/>
</dbReference>
<dbReference type="InterPro" id="IPR023780">
    <property type="entry name" value="Chromo_domain"/>
</dbReference>
<name>A0A0J0XNX7_9TREE</name>
<dbReference type="Pfam" id="PF00176">
    <property type="entry name" value="SNF2-rel_dom"/>
    <property type="match status" value="1"/>
</dbReference>
<keyword evidence="4" id="KW-0547">Nucleotide-binding</keyword>
<dbReference type="PANTHER" id="PTHR45626:SF26">
    <property type="entry name" value="FAMILY HELICASE, PUTATIVE (AFU_ORTHOLOGUE AFUA_2G09120)-RELATED"/>
    <property type="match status" value="1"/>
</dbReference>
<dbReference type="SUPFAM" id="SSF53335">
    <property type="entry name" value="S-adenosyl-L-methionine-dependent methyltransferases"/>
    <property type="match status" value="1"/>
</dbReference>
<dbReference type="InterPro" id="IPR000953">
    <property type="entry name" value="Chromo/chromo_shadow_dom"/>
</dbReference>
<evidence type="ECO:0000259" key="10">
    <source>
        <dbReference type="PROSITE" id="PS51194"/>
    </source>
</evidence>
<evidence type="ECO:0000256" key="6">
    <source>
        <dbReference type="ARBA" id="ARBA00022840"/>
    </source>
</evidence>
<dbReference type="Proteomes" id="UP000053611">
    <property type="component" value="Unassembled WGS sequence"/>
</dbReference>
<reference evidence="11 12" key="1">
    <citation type="submission" date="2015-03" db="EMBL/GenBank/DDBJ databases">
        <title>Genomics and transcriptomics of the oil-accumulating basidiomycete yeast T. oleaginosus allow insights into substrate utilization and the diverse evolutionary trajectories of mating systems in fungi.</title>
        <authorList>
            <consortium name="DOE Joint Genome Institute"/>
            <person name="Kourist R."/>
            <person name="Kracht O."/>
            <person name="Bracharz F."/>
            <person name="Lipzen A."/>
            <person name="Nolan M."/>
            <person name="Ohm R."/>
            <person name="Grigoriev I."/>
            <person name="Sun S."/>
            <person name="Heitman J."/>
            <person name="Bruck T."/>
            <person name="Nowrousian M."/>
        </authorList>
    </citation>
    <scope>NUCLEOTIDE SEQUENCE [LARGE SCALE GENOMIC DNA]</scope>
    <source>
        <strain evidence="11 12">IBC0246</strain>
    </source>
</reference>
<keyword evidence="7" id="KW-0539">Nucleus</keyword>
<dbReference type="Pfam" id="PF00385">
    <property type="entry name" value="Chromo"/>
    <property type="match status" value="1"/>
</dbReference>
<dbReference type="GO" id="GO:0006338">
    <property type="term" value="P:chromatin remodeling"/>
    <property type="evidence" value="ECO:0007669"/>
    <property type="project" value="UniProtKB-ARBA"/>
</dbReference>
<protein>
    <recommendedName>
        <fullName evidence="13">DNA repair protein Rad8</fullName>
    </recommendedName>
</protein>
<organism evidence="11 12">
    <name type="scientific">Cutaneotrichosporon oleaginosum</name>
    <dbReference type="NCBI Taxonomy" id="879819"/>
    <lineage>
        <taxon>Eukaryota</taxon>
        <taxon>Fungi</taxon>
        <taxon>Dikarya</taxon>
        <taxon>Basidiomycota</taxon>
        <taxon>Agaricomycotina</taxon>
        <taxon>Tremellomycetes</taxon>
        <taxon>Trichosporonales</taxon>
        <taxon>Trichosporonaceae</taxon>
        <taxon>Cutaneotrichosporon</taxon>
    </lineage>
</organism>
<dbReference type="PANTHER" id="PTHR45626">
    <property type="entry name" value="TRANSCRIPTION TERMINATION FACTOR 2-RELATED"/>
    <property type="match status" value="1"/>
</dbReference>
<dbReference type="STRING" id="879819.A0A0J0XNX7"/>
<dbReference type="Pfam" id="PF00271">
    <property type="entry name" value="Helicase_C"/>
    <property type="match status" value="1"/>
</dbReference>
<dbReference type="InterPro" id="IPR001525">
    <property type="entry name" value="C5_MeTfrase"/>
</dbReference>
<dbReference type="GO" id="GO:0032259">
    <property type="term" value="P:methylation"/>
    <property type="evidence" value="ECO:0007669"/>
    <property type="project" value="UniProtKB-KW"/>
</dbReference>
<dbReference type="Gene3D" id="3.40.50.10810">
    <property type="entry name" value="Tandem AAA-ATPase domain"/>
    <property type="match status" value="1"/>
</dbReference>
<dbReference type="GO" id="GO:0008094">
    <property type="term" value="F:ATP-dependent activity, acting on DNA"/>
    <property type="evidence" value="ECO:0007669"/>
    <property type="project" value="UniProtKB-ARBA"/>
</dbReference>
<dbReference type="CDD" id="cd18793">
    <property type="entry name" value="SF2_C_SNF"/>
    <property type="match status" value="1"/>
</dbReference>
<evidence type="ECO:0008006" key="13">
    <source>
        <dbReference type="Google" id="ProtNLM"/>
    </source>
</evidence>
<proteinExistence type="predicted"/>
<feature type="compositionally biased region" description="Acidic residues" evidence="8">
    <location>
        <begin position="45"/>
        <end position="56"/>
    </location>
</feature>
<feature type="compositionally biased region" description="Polar residues" evidence="8">
    <location>
        <begin position="1658"/>
        <end position="1667"/>
    </location>
</feature>
<dbReference type="Pfam" id="PF00145">
    <property type="entry name" value="DNA_methylase"/>
    <property type="match status" value="1"/>
</dbReference>
<evidence type="ECO:0000256" key="1">
    <source>
        <dbReference type="ARBA" id="ARBA00022603"/>
    </source>
</evidence>
<feature type="region of interest" description="Disordered" evidence="8">
    <location>
        <begin position="1350"/>
        <end position="1380"/>
    </location>
</feature>
<evidence type="ECO:0000259" key="9">
    <source>
        <dbReference type="PROSITE" id="PS50013"/>
    </source>
</evidence>
<evidence type="ECO:0000256" key="4">
    <source>
        <dbReference type="ARBA" id="ARBA00022741"/>
    </source>
</evidence>
<sequence length="2286" mass="256076">MTTQRRASARVPRKAIIDSSDESDEDVLPLQPSTKDNKRKRSDLDSDEEVPELEDEEYEVDYIVDSRWRTYGNTPMFEYLIHWKGYPVEERSWTQGDQFENDDPPVLAFYKKYPRKPRPTQRTIFALMVGGRPSKSSTASQNSVNKRRPTSAKLSSKVLSKPLLAKHANKGNASKPKAKKKAAVPYESDSEKENYAAVPSRAPSVESEDEFIAVSDGSGDESFESDPEEPEDEPEAELVSEDDDNAVDDKPAARAKNGGWGVRVKGPKKAPVKLGAFKSGVLPLRPKGSSGAVKAMTLADDLPPINDIEAIFDHLTSRLPQITELVKRLNGRKLRVATMCSGTESPLLALGMIAKSVKQQHGVTLGFEHVFSCEIEPFKQAYIERNFAPPILFRDVTELGKDRAHTAYGSLRKVPGNIDILIAGTSCVDYSGLNNEKQGIDANGESGRTFRGMLQWVKKHQPPIVILENVCSAPWDKVVEYFAEINYDANYTRMDTKEYYIPHTRTRIYLLATPMTKAGPTHLPEKWMETVKDLKRPWSSPFEAFLLPTDDAHIHRARLDLAAERYYKDGTARKPTDWGRCESRHARARADEELGVLRPLTAWKEAGVCKGLDWTWNDWLLAQTERVVDLLDISTLRVAKEGIDSGFKAIIWNVSQNVDRQAGYSKTALAPCLTPNMIPWVTNRGGPVTGREALALQGIPVRELLLTSETEDQLADLAGNAMTTTVVGASMLAAFHVALRTIPEGEDAMESAEEQRRADALLPAPADRVIGEDVLESHDLDLAKVSTASIAEVLLQAERSSRHCVCEGQFGTAEKPIMQCGACGYRSCTGCGGRPEHVYAPCDTHRVEPSAFEQQFKELLPMRVQIAGINPSSLEKLRVEAQANGKGEVEQSDWELWSDAVSQAVVDMEFRFRYLKRQNTWTAIYEAPSAILECWLRNSAPEWRLTVKAPASEPVNSRLRALLRHAVARMRLDKSSQDVLSGKWELCVPTQQIFTVQMSGSGDLVPTWEAGLGLRGQFAGKTRWSQLTLDVPPEATRALDRGLSGTYTLLPLCGQAQNSLHVKTSDNDQPSLYFFLDPTRCGDPKDDRYVFSTSNERLDYTSERDIIASLSPEWRESDKPSESIKMTVDGGWIWCSAARLTAVGGKDIVVNDNAAHRDDATYAIPVSARAVCAASDSCEQSVAILSVDVPLKSDRAEAMWKSEEWTQVDLLHNGNATFSNLAWITERLPSLDRFTSWNHLRDVEISGSECPTCAPLPPTIHWIKQAGKLAKNGRKTKATITAFEDPLEAARYEMALKNRPSPFDVQLRHMDEVGSFRIGLNIVSLAHRALSRLPRSDAKGKVRLSWRLTPGQATDVPEKPRVFSMPSNKRDPEHSQPKNFELPLRPEQLRSLWWMLEQERAEGKHHTFVEEEISEALLPSLGWRAEGKAERPVMVRGGVIADEVGYGKTIISLALAAETKGDPAPEPAPEHLIDLKATLIVVPGHLSKQWPSEIERFTGNLFNVVVIQSMKSLQSKSIADLRKADLIVVAAELFDTELYWERFEYLSAQPLEWLHEANGGRFFADRLDSALKALLDQTAILQTAGAGAAHDKMEELHDAAEQEVERKKEQMKAANFGKRLKGAAYRDKYDDLPVKKKAKGDDGEEDDFDISMPKPTFRQASGPESLNSSRVRKDFNLMTCPVFHMFRFRRVIADEFTYLKDRALPAILRLHSCYKWVLSGTPPVQDFPSIRSVATFMGIHLGVSSDTEGGSAHRKARAKEQTAAERFHAFRETHSAAWHRRRDDLAQEFLNKFVRQNLAEIDDIPTVEHIHTFKLPASEGAVYLELEHHLQALEMQARKETKLKDVTQGDRNARLEEALADSKTAEEALLKRCCHFTLDLTDKKRDAKSAREACEHISNARRQQLQGCEEDLRRTINLAVGMQAAIRKKGGFEKGEAQPFRDWVFSSRDKTKHHGDAEAAERLIKILRQCWVQSDAIPDVPENGIIPTIPAKFKLADFKWELREQTHLLRRLSKELVARVRSLRFFEVVRKLQHNGNEAIEVLKASACGHYPENQKNVPMALLSCCGHVACYECMVKNVNDQRCVMGADCHAPVRHTNIVKVSSLGIEGELSSGRYGAKLLHLVNLIKKIPKKERILVFCQWDDLVPKLSEALTHGNISHAQLTGASTTRSNTLSKFQNGGKDAARVLLLKLNDSSAAGSNLTVANHVIFLGPLFTNTLYSYKSTETQAIGRIRRFGQERHVHVHRLLAQDTIDETIFNARFEELCSKTDYVPYPREEYAHEQTQR</sequence>
<evidence type="ECO:0000313" key="11">
    <source>
        <dbReference type="EMBL" id="KLT42815.1"/>
    </source>
</evidence>
<evidence type="ECO:0000313" key="12">
    <source>
        <dbReference type="Proteomes" id="UP000053611"/>
    </source>
</evidence>